<dbReference type="Pfam" id="PF04542">
    <property type="entry name" value="Sigma70_r2"/>
    <property type="match status" value="1"/>
</dbReference>
<evidence type="ECO:0000313" key="9">
    <source>
        <dbReference type="EMBL" id="MQY28355.1"/>
    </source>
</evidence>
<keyword evidence="10" id="KW-1185">Reference proteome</keyword>
<dbReference type="GO" id="GO:0016987">
    <property type="term" value="F:sigma factor activity"/>
    <property type="evidence" value="ECO:0007669"/>
    <property type="project" value="UniProtKB-KW"/>
</dbReference>
<dbReference type="AlphaFoldDB" id="A0A7K0DRF5"/>
<feature type="domain" description="RNA polymerase sigma-70 region 4" evidence="8">
    <location>
        <begin position="218"/>
        <end position="266"/>
    </location>
</feature>
<dbReference type="GO" id="GO:0006352">
    <property type="term" value="P:DNA-templated transcription initiation"/>
    <property type="evidence" value="ECO:0007669"/>
    <property type="project" value="InterPro"/>
</dbReference>
<keyword evidence="3" id="KW-0238">DNA-binding</keyword>
<dbReference type="Gene3D" id="1.20.140.160">
    <property type="match status" value="1"/>
</dbReference>
<sequence>MFDHSAPPSTANRSRRGSDPYDDIEPWLDKLAALPVGDREHTRLRERIVHRCLPLAEHIARRYTGRGENYDDLYQVASMALLLAIDRFDPAKGTSFVSFAVPTMMGEVRRHFRDRTWALRVPRSTKQLQASLGPAIERLSQRLQRQPKPSELAAELGVDREEITHALLAANAYSTDTIDAAADSGEGPRTSTPPALIDDDSDSGYQLTEDALAIAPLLLELPARERRVLRLRFYEHRTQLQIAEQLGVSQMQISRILTKTLSALREQALQD</sequence>
<feature type="region of interest" description="Disordered" evidence="5">
    <location>
        <begin position="180"/>
        <end position="202"/>
    </location>
</feature>
<dbReference type="InterPro" id="IPR013324">
    <property type="entry name" value="RNA_pol_sigma_r3/r4-like"/>
</dbReference>
<dbReference type="InterPro" id="IPR000943">
    <property type="entry name" value="RNA_pol_sigma70"/>
</dbReference>
<evidence type="ECO:0000256" key="5">
    <source>
        <dbReference type="SAM" id="MobiDB-lite"/>
    </source>
</evidence>
<evidence type="ECO:0000259" key="8">
    <source>
        <dbReference type="Pfam" id="PF04545"/>
    </source>
</evidence>
<dbReference type="CDD" id="cd06171">
    <property type="entry name" value="Sigma70_r4"/>
    <property type="match status" value="1"/>
</dbReference>
<dbReference type="SUPFAM" id="SSF88946">
    <property type="entry name" value="Sigma2 domain of RNA polymerase sigma factors"/>
    <property type="match status" value="1"/>
</dbReference>
<keyword evidence="2" id="KW-0731">Sigma factor</keyword>
<keyword evidence="4" id="KW-0804">Transcription</keyword>
<keyword evidence="1" id="KW-0805">Transcription regulation</keyword>
<dbReference type="NCBIfam" id="TIGR02980">
    <property type="entry name" value="SigBFG"/>
    <property type="match status" value="1"/>
</dbReference>
<dbReference type="Proteomes" id="UP000431401">
    <property type="component" value="Unassembled WGS sequence"/>
</dbReference>
<dbReference type="NCBIfam" id="TIGR02937">
    <property type="entry name" value="sigma70-ECF"/>
    <property type="match status" value="1"/>
</dbReference>
<comment type="caution">
    <text evidence="9">The sequence shown here is derived from an EMBL/GenBank/DDBJ whole genome shotgun (WGS) entry which is preliminary data.</text>
</comment>
<accession>A0A7K0DRF5</accession>
<organism evidence="9 10">
    <name type="scientific">Nocardia aurantia</name>
    <dbReference type="NCBI Taxonomy" id="2585199"/>
    <lineage>
        <taxon>Bacteria</taxon>
        <taxon>Bacillati</taxon>
        <taxon>Actinomycetota</taxon>
        <taxon>Actinomycetes</taxon>
        <taxon>Mycobacteriales</taxon>
        <taxon>Nocardiaceae</taxon>
        <taxon>Nocardia</taxon>
    </lineage>
</organism>
<dbReference type="SUPFAM" id="SSF88659">
    <property type="entry name" value="Sigma3 and sigma4 domains of RNA polymerase sigma factors"/>
    <property type="match status" value="2"/>
</dbReference>
<dbReference type="PANTHER" id="PTHR30385:SF4">
    <property type="entry name" value="RNA POLYMERASE SIGMA-E FACTOR"/>
    <property type="match status" value="1"/>
</dbReference>
<feature type="domain" description="RNA polymerase sigma-70 region 2" evidence="7">
    <location>
        <begin position="49"/>
        <end position="117"/>
    </location>
</feature>
<dbReference type="EMBL" id="WEGI01000008">
    <property type="protein sequence ID" value="MQY28355.1"/>
    <property type="molecule type" value="Genomic_DNA"/>
</dbReference>
<dbReference type="InterPro" id="IPR007624">
    <property type="entry name" value="RNA_pol_sigma70_r3"/>
</dbReference>
<evidence type="ECO:0000256" key="1">
    <source>
        <dbReference type="ARBA" id="ARBA00023015"/>
    </source>
</evidence>
<name>A0A7K0DRF5_9NOCA</name>
<dbReference type="Pfam" id="PF04539">
    <property type="entry name" value="Sigma70_r3"/>
    <property type="match status" value="1"/>
</dbReference>
<proteinExistence type="predicted"/>
<protein>
    <submittedName>
        <fullName evidence="9">RNA polymerase sigma factor SigF</fullName>
    </submittedName>
</protein>
<dbReference type="InterPro" id="IPR007630">
    <property type="entry name" value="RNA_pol_sigma70_r4"/>
</dbReference>
<dbReference type="Pfam" id="PF04545">
    <property type="entry name" value="Sigma70_r4"/>
    <property type="match status" value="1"/>
</dbReference>
<dbReference type="InterPro" id="IPR014284">
    <property type="entry name" value="RNA_pol_sigma-70_dom"/>
</dbReference>
<evidence type="ECO:0000259" key="6">
    <source>
        <dbReference type="Pfam" id="PF04539"/>
    </source>
</evidence>
<dbReference type="InterPro" id="IPR007627">
    <property type="entry name" value="RNA_pol_sigma70_r2"/>
</dbReference>
<reference evidence="9 10" key="1">
    <citation type="submission" date="2019-10" db="EMBL/GenBank/DDBJ databases">
        <title>Nocardia macrotermitis sp. nov. and Nocardia aurantia sp. nov., isolated from the gut of fungus growing-termite Macrotermes natalensis.</title>
        <authorList>
            <person name="Benndorf R."/>
            <person name="Schwitalla J."/>
            <person name="Martin K."/>
            <person name="De Beer W."/>
            <person name="Kaster A.-K."/>
            <person name="Vollmers J."/>
            <person name="Poulsen M."/>
            <person name="Beemelmanns C."/>
        </authorList>
    </citation>
    <scope>NUCLEOTIDE SEQUENCE [LARGE SCALE GENOMIC DNA]</scope>
    <source>
        <strain evidence="9 10">RB56</strain>
    </source>
</reference>
<dbReference type="InterPro" id="IPR013325">
    <property type="entry name" value="RNA_pol_sigma_r2"/>
</dbReference>
<dbReference type="PANTHER" id="PTHR30385">
    <property type="entry name" value="SIGMA FACTOR F FLAGELLAR"/>
    <property type="match status" value="1"/>
</dbReference>
<dbReference type="InterPro" id="IPR014322">
    <property type="entry name" value="RNA_pol_sigma-B/F/G"/>
</dbReference>
<evidence type="ECO:0000313" key="10">
    <source>
        <dbReference type="Proteomes" id="UP000431401"/>
    </source>
</evidence>
<evidence type="ECO:0000256" key="3">
    <source>
        <dbReference type="ARBA" id="ARBA00023125"/>
    </source>
</evidence>
<dbReference type="PRINTS" id="PR00046">
    <property type="entry name" value="SIGMA70FCT"/>
</dbReference>
<dbReference type="Gene3D" id="1.20.120.1810">
    <property type="match status" value="1"/>
</dbReference>
<evidence type="ECO:0000259" key="7">
    <source>
        <dbReference type="Pfam" id="PF04542"/>
    </source>
</evidence>
<gene>
    <name evidence="9" type="primary">sigF_5</name>
    <name evidence="9" type="ORF">NRB56_39390</name>
</gene>
<dbReference type="OrthoDB" id="9804285at2"/>
<dbReference type="RefSeq" id="WP_153344213.1">
    <property type="nucleotide sequence ID" value="NZ_WEGI01000008.1"/>
</dbReference>
<evidence type="ECO:0000256" key="4">
    <source>
        <dbReference type="ARBA" id="ARBA00023163"/>
    </source>
</evidence>
<evidence type="ECO:0000256" key="2">
    <source>
        <dbReference type="ARBA" id="ARBA00023082"/>
    </source>
</evidence>
<feature type="domain" description="RNA polymerase sigma-70 region 3" evidence="6">
    <location>
        <begin position="135"/>
        <end position="174"/>
    </location>
</feature>
<dbReference type="GO" id="GO:0003677">
    <property type="term" value="F:DNA binding"/>
    <property type="evidence" value="ECO:0007669"/>
    <property type="project" value="UniProtKB-KW"/>
</dbReference>